<accession>G4NVJ8</accession>
<proteinExistence type="predicted"/>
<dbReference type="KEGG" id="bst:GYO_1716"/>
<dbReference type="EMBL" id="CP002905">
    <property type="protein sequence ID" value="AEP86356.1"/>
    <property type="molecule type" value="Genomic_DNA"/>
</dbReference>
<dbReference type="Proteomes" id="UP000002651">
    <property type="component" value="Chromosome"/>
</dbReference>
<evidence type="ECO:0000313" key="2">
    <source>
        <dbReference type="Proteomes" id="UP000002651"/>
    </source>
</evidence>
<name>G4NVJ8_BACS4</name>
<keyword evidence="2" id="KW-1185">Reference proteome</keyword>
<protein>
    <submittedName>
        <fullName evidence="1">Uncharacterized protein</fullName>
    </submittedName>
</protein>
<organism evidence="1 2">
    <name type="scientific">Bacillus spizizenii (strain DSM 15029 / JCM 12233 / NBRC 101239 / NRRL B-23049 / TU-B-10)</name>
    <name type="common">Bacillus subtilis subsp. spizizenii</name>
    <dbReference type="NCBI Taxonomy" id="1052585"/>
    <lineage>
        <taxon>Bacteria</taxon>
        <taxon>Bacillati</taxon>
        <taxon>Bacillota</taxon>
        <taxon>Bacilli</taxon>
        <taxon>Bacillales</taxon>
        <taxon>Bacillaceae</taxon>
        <taxon>Bacillus</taxon>
    </lineage>
</organism>
<sequence length="42" mass="4782">MLNDNLFIHIKFSSLIENVNHHHFSYKNKIAAQKAALSSVIS</sequence>
<dbReference type="HOGENOM" id="CLU_3247454_0_0_9"/>
<dbReference type="AlphaFoldDB" id="G4NVJ8"/>
<evidence type="ECO:0000313" key="1">
    <source>
        <dbReference type="EMBL" id="AEP86356.1"/>
    </source>
</evidence>
<reference evidence="1 2" key="1">
    <citation type="journal article" date="2012" name="J. Bacteriol.">
        <title>Whole-genome sequences of Bacillus subtilis and close relatives.</title>
        <authorList>
            <person name="Earl A.M."/>
            <person name="Eppinger M."/>
            <person name="Fricke W.F."/>
            <person name="Rosovitz M.J."/>
            <person name="Rasko D.A."/>
            <person name="Daugherty S."/>
            <person name="Losick R."/>
            <person name="Kolter R."/>
            <person name="Ravel J."/>
        </authorList>
    </citation>
    <scope>NUCLEOTIDE SEQUENCE [LARGE SCALE GENOMIC DNA]</scope>
    <source>
        <strain evidence="2">DSM 15029 / JCM 12233 / NBRC 101239 / NRRL B-23049 / TU-B-10</strain>
    </source>
</reference>
<gene>
    <name evidence="1" type="ordered locus">GYO_1716</name>
</gene>